<dbReference type="Proteomes" id="UP001054801">
    <property type="component" value="Chromosome"/>
</dbReference>
<evidence type="ECO:0000259" key="1">
    <source>
        <dbReference type="Pfam" id="PF16363"/>
    </source>
</evidence>
<dbReference type="SUPFAM" id="SSF51735">
    <property type="entry name" value="NAD(P)-binding Rossmann-fold domains"/>
    <property type="match status" value="1"/>
</dbReference>
<evidence type="ECO:0000313" key="3">
    <source>
        <dbReference type="Proteomes" id="UP001054801"/>
    </source>
</evidence>
<dbReference type="EMBL" id="CP091244">
    <property type="protein sequence ID" value="UJS24289.1"/>
    <property type="molecule type" value="Genomic_DNA"/>
</dbReference>
<dbReference type="Gene3D" id="3.90.25.10">
    <property type="entry name" value="UDP-galactose 4-epimerase, domain 1"/>
    <property type="match status" value="1"/>
</dbReference>
<dbReference type="PANTHER" id="PTHR43245">
    <property type="entry name" value="BIFUNCTIONAL POLYMYXIN RESISTANCE PROTEIN ARNA"/>
    <property type="match status" value="1"/>
</dbReference>
<dbReference type="PANTHER" id="PTHR43245:SF13">
    <property type="entry name" value="UDP-D-APIOSE_UDP-D-XYLOSE SYNTHASE 2"/>
    <property type="match status" value="1"/>
</dbReference>
<dbReference type="InterPro" id="IPR050177">
    <property type="entry name" value="Lipid_A_modif_metabolic_enz"/>
</dbReference>
<dbReference type="RefSeq" id="WP_236498686.1">
    <property type="nucleotide sequence ID" value="NZ_CP091244.1"/>
</dbReference>
<dbReference type="CDD" id="cd05256">
    <property type="entry name" value="UDP_AE_SDR_e"/>
    <property type="match status" value="1"/>
</dbReference>
<dbReference type="Pfam" id="PF16363">
    <property type="entry name" value="GDP_Man_Dehyd"/>
    <property type="match status" value="1"/>
</dbReference>
<dbReference type="InterPro" id="IPR036291">
    <property type="entry name" value="NAD(P)-bd_dom_sf"/>
</dbReference>
<name>A0ABY3SYL6_9GAMM</name>
<keyword evidence="3" id="KW-1185">Reference proteome</keyword>
<dbReference type="Gene3D" id="3.40.50.720">
    <property type="entry name" value="NAD(P)-binding Rossmann-like Domain"/>
    <property type="match status" value="1"/>
</dbReference>
<dbReference type="InterPro" id="IPR016040">
    <property type="entry name" value="NAD(P)-bd_dom"/>
</dbReference>
<protein>
    <submittedName>
        <fullName evidence="2">NAD-dependent epimerase/dehydratase family protein</fullName>
    </submittedName>
</protein>
<proteinExistence type="predicted"/>
<dbReference type="PRINTS" id="PR01713">
    <property type="entry name" value="NUCEPIMERASE"/>
</dbReference>
<organism evidence="2 3">
    <name type="scientific">Thiothrix winogradskyi</name>
    <dbReference type="NCBI Taxonomy" id="96472"/>
    <lineage>
        <taxon>Bacteria</taxon>
        <taxon>Pseudomonadati</taxon>
        <taxon>Pseudomonadota</taxon>
        <taxon>Gammaproteobacteria</taxon>
        <taxon>Thiotrichales</taxon>
        <taxon>Thiotrichaceae</taxon>
        <taxon>Thiothrix</taxon>
    </lineage>
</organism>
<evidence type="ECO:0000313" key="2">
    <source>
        <dbReference type="EMBL" id="UJS24289.1"/>
    </source>
</evidence>
<sequence length="358" mass="39896">MTAYETLLATLPSQPKTWLITGVAGFIGSNLLETLLKLNQRVVGLDNFATGHQHNLDEVQSLVSGEQWANFRFIRGDIRNLTDCQSAMRFLPPSTSGRGVGGEGLPVDYVLHQAALGSVPRSLEDPITTNGTNIDGFLNMLVAARDAQVKRFVYAASSSTYGDHPALPKIEENIGKPLSPYAVTKYVNELYADVFARAYGFNTIGLRYFNIFGKRQDPNGAYAAVIPKWIASMIKNEPVYINGDGETSRDFCYIDNAVQANLLAATTENSEATNQVYNVAIGDRTTLNELFWHLHENLLPRFAHLQEFEPTYRDFRAGDVRHSLANIDKAKINFDYRPSHKIIDGLKESKAWYIQKLG</sequence>
<feature type="domain" description="NAD(P)-binding" evidence="1">
    <location>
        <begin position="19"/>
        <end position="348"/>
    </location>
</feature>
<accession>A0ABY3SYL6</accession>
<reference evidence="2" key="1">
    <citation type="journal article" date="2022" name="Microorganisms">
        <title>Two New Species of Filamentous Sulfur Bacteria of the Genus Thiothrix, Thiothrix winogradskyi sp. nov. and 'Candidatus Thiothrix sulfatifontis' sp. nov.</title>
        <authorList>
            <person name="Ravin N.V."/>
            <person name="Rossetti S."/>
            <person name="Beletsky A.V."/>
            <person name="Kadnikov V.V."/>
            <person name="Rudenko T.S."/>
            <person name="Smolyakov D.D."/>
            <person name="Moskvitina M.I."/>
            <person name="Gureeva M.V."/>
            <person name="Mardanov A.V."/>
            <person name="Grabovich M.Y."/>
        </authorList>
    </citation>
    <scope>NUCLEOTIDE SEQUENCE</scope>
    <source>
        <strain evidence="2">CT3</strain>
    </source>
</reference>
<gene>
    <name evidence="2" type="ORF">L2Y54_20520</name>
</gene>